<keyword evidence="4" id="KW-0934">Plastid</keyword>
<comment type="catalytic activity">
    <reaction evidence="7">
        <text>an aliphatic primary amide = an aliphatic nitrile + H2O</text>
        <dbReference type="Rhea" id="RHEA:12673"/>
        <dbReference type="ChEBI" id="CHEBI:15377"/>
        <dbReference type="ChEBI" id="CHEBI:65285"/>
        <dbReference type="ChEBI" id="CHEBI:80291"/>
        <dbReference type="EC" id="4.2.1.84"/>
    </reaction>
</comment>
<evidence type="ECO:0000256" key="7">
    <source>
        <dbReference type="ARBA" id="ARBA00044877"/>
    </source>
</evidence>
<accession>A0AAW1QVV2</accession>
<dbReference type="Pfam" id="PF02211">
    <property type="entry name" value="NHase_beta_C"/>
    <property type="match status" value="1"/>
</dbReference>
<keyword evidence="13" id="KW-1185">Reference proteome</keyword>
<dbReference type="Gene3D" id="2.30.30.50">
    <property type="match status" value="1"/>
</dbReference>
<evidence type="ECO:0000256" key="5">
    <source>
        <dbReference type="ARBA" id="ARBA00022723"/>
    </source>
</evidence>
<dbReference type="EMBL" id="JALJOU010000072">
    <property type="protein sequence ID" value="KAK9825629.1"/>
    <property type="molecule type" value="Genomic_DNA"/>
</dbReference>
<dbReference type="SUPFAM" id="SSF56209">
    <property type="entry name" value="Nitrile hydratase alpha chain"/>
    <property type="match status" value="1"/>
</dbReference>
<feature type="transmembrane region" description="Helical" evidence="8">
    <location>
        <begin position="568"/>
        <end position="586"/>
    </location>
</feature>
<proteinExistence type="predicted"/>
<dbReference type="InterPro" id="IPR042262">
    <property type="entry name" value="CN_hydtase_beta_C"/>
</dbReference>
<dbReference type="InterPro" id="IPR022796">
    <property type="entry name" value="Chloroa_b-bind"/>
</dbReference>
<dbReference type="GO" id="GO:0046914">
    <property type="term" value="F:transition metal ion binding"/>
    <property type="evidence" value="ECO:0007669"/>
    <property type="project" value="InterPro"/>
</dbReference>
<feature type="transmembrane region" description="Helical" evidence="8">
    <location>
        <begin position="528"/>
        <end position="548"/>
    </location>
</feature>
<reference evidence="12 13" key="1">
    <citation type="journal article" date="2024" name="Nat. Commun.">
        <title>Phylogenomics reveals the evolutionary origins of lichenization in chlorophyte algae.</title>
        <authorList>
            <person name="Puginier C."/>
            <person name="Libourel C."/>
            <person name="Otte J."/>
            <person name="Skaloud P."/>
            <person name="Haon M."/>
            <person name="Grisel S."/>
            <person name="Petersen M."/>
            <person name="Berrin J.G."/>
            <person name="Delaux P.M."/>
            <person name="Dal Grande F."/>
            <person name="Keller J."/>
        </authorList>
    </citation>
    <scope>NUCLEOTIDE SEQUENCE [LARGE SCALE GENOMIC DNA]</scope>
    <source>
        <strain evidence="12 13">SAG 245.80</strain>
    </source>
</reference>
<keyword evidence="6" id="KW-0456">Lyase</keyword>
<evidence type="ECO:0000313" key="12">
    <source>
        <dbReference type="EMBL" id="KAK9825629.1"/>
    </source>
</evidence>
<organism evidence="12 13">
    <name type="scientific">Elliptochloris bilobata</name>
    <dbReference type="NCBI Taxonomy" id="381761"/>
    <lineage>
        <taxon>Eukaryota</taxon>
        <taxon>Viridiplantae</taxon>
        <taxon>Chlorophyta</taxon>
        <taxon>core chlorophytes</taxon>
        <taxon>Trebouxiophyceae</taxon>
        <taxon>Trebouxiophyceae incertae sedis</taxon>
        <taxon>Elliptochloris clade</taxon>
        <taxon>Elliptochloris</taxon>
    </lineage>
</organism>
<feature type="domain" description="Nitrile hydratase beta subunit-like N-terminal" evidence="11">
    <location>
        <begin position="12"/>
        <end position="103"/>
    </location>
</feature>
<evidence type="ECO:0000313" key="13">
    <source>
        <dbReference type="Proteomes" id="UP001445335"/>
    </source>
</evidence>
<dbReference type="SUPFAM" id="SSF50090">
    <property type="entry name" value="Electron transport accessory proteins"/>
    <property type="match status" value="1"/>
</dbReference>
<evidence type="ECO:0000256" key="4">
    <source>
        <dbReference type="ARBA" id="ARBA00022640"/>
    </source>
</evidence>
<sequence length="595" mass="63956">MAAEAKPMRPTGVHDVGGLYDELPLNLEEKPLAFWERQTHALVVVLSRKGLLTVDELRRSVEGLPPAAYQTLPYYEKWARALTAIMLERSVLSRAELDAALGPQETEDPPVLYAAGDIVRVREENAAVRWRKPHLRTPGYIFGLVGTLERGCVGRFADPERLAFREGGPRQPLYRVRFSQADVWEGHEHSQAHSHGPIDHGDHVHEARTEVEARAVELEGNDAEHRRPTEVLVQALGAKGVANEAELHSVMEDMDMRGRKALGARIVARAWVDPAFKARLLADAAAAAAELGIASSNFPPAPGETPGGAGAGGGPRSVPALSGTCLTALENTAAVHNVVVCTLCSCYPLAVLGASPPWYRSRAYRARVVRNPRSVLAEFGTVLPAGTAVRVHDSTADLRYLTPLAASASVARTSARPSASPYSVRANNRRFVAVRAEKGPVDQLEEKAQDFVEQTKENSGLDFDKLNKQPGFASDKNVGTSPQQAEVFSFSGLLPEIINGRAAMFAMLAAFGAEARTGTPLFVQIQQAPVAIAAAFATIIIASVIPVARGANLDRNGAGPFTQKAEVYNGRLAMVAFALLIAVETFKAGPGLKFF</sequence>
<keyword evidence="3" id="KW-0150">Chloroplast</keyword>
<dbReference type="Pfam" id="PF00504">
    <property type="entry name" value="Chloroa_b-bind"/>
    <property type="match status" value="1"/>
</dbReference>
<gene>
    <name evidence="12" type="ORF">WJX81_000792</name>
</gene>
<keyword evidence="8" id="KW-1133">Transmembrane helix</keyword>
<keyword evidence="8" id="KW-0812">Transmembrane</keyword>
<dbReference type="EC" id="4.2.1.84" evidence="2"/>
<evidence type="ECO:0000256" key="6">
    <source>
        <dbReference type="ARBA" id="ARBA00023239"/>
    </source>
</evidence>
<dbReference type="Proteomes" id="UP001445335">
    <property type="component" value="Unassembled WGS sequence"/>
</dbReference>
<dbReference type="InterPro" id="IPR004232">
    <property type="entry name" value="CN_Hdrtase_a/SCN_Hdrlase_g"/>
</dbReference>
<dbReference type="GO" id="GO:0018822">
    <property type="term" value="F:nitrile hydratase activity"/>
    <property type="evidence" value="ECO:0007669"/>
    <property type="project" value="UniProtKB-EC"/>
</dbReference>
<evidence type="ECO:0000256" key="8">
    <source>
        <dbReference type="SAM" id="Phobius"/>
    </source>
</evidence>
<evidence type="ECO:0000259" key="11">
    <source>
        <dbReference type="Pfam" id="PF21006"/>
    </source>
</evidence>
<dbReference type="InterPro" id="IPR036648">
    <property type="entry name" value="CN_Hdrase_a/SCN_Hdrase_g_sf"/>
</dbReference>
<dbReference type="GO" id="GO:0009507">
    <property type="term" value="C:chloroplast"/>
    <property type="evidence" value="ECO:0007669"/>
    <property type="project" value="UniProtKB-SubCell"/>
</dbReference>
<dbReference type="InterPro" id="IPR049054">
    <property type="entry name" value="CN_hydtase_beta-like_N"/>
</dbReference>
<evidence type="ECO:0000256" key="3">
    <source>
        <dbReference type="ARBA" id="ARBA00022528"/>
    </source>
</evidence>
<name>A0AAW1QVV2_9CHLO</name>
<keyword evidence="8" id="KW-0472">Membrane</keyword>
<comment type="caution">
    <text evidence="12">The sequence shown here is derived from an EMBL/GenBank/DDBJ whole genome shotgun (WGS) entry which is preliminary data.</text>
</comment>
<protein>
    <recommendedName>
        <fullName evidence="2">nitrile hydratase</fullName>
        <ecNumber evidence="2">4.2.1.84</ecNumber>
    </recommendedName>
</protein>
<dbReference type="InterPro" id="IPR008990">
    <property type="entry name" value="Elect_transpt_acc-like_dom_sf"/>
</dbReference>
<dbReference type="InterPro" id="IPR024690">
    <property type="entry name" value="CN_hydtase_beta_dom_C"/>
</dbReference>
<dbReference type="Pfam" id="PF21006">
    <property type="entry name" value="NHase_beta_N"/>
    <property type="match status" value="1"/>
</dbReference>
<feature type="domain" description="Nitrile hydratase beta subunit" evidence="9">
    <location>
        <begin position="110"/>
        <end position="192"/>
    </location>
</feature>
<dbReference type="SUPFAM" id="SSF103511">
    <property type="entry name" value="Chlorophyll a-b binding protein"/>
    <property type="match status" value="1"/>
</dbReference>
<comment type="subcellular location">
    <subcellularLocation>
        <location evidence="1">Plastid</location>
        <location evidence="1">Chloroplast</location>
    </subcellularLocation>
</comment>
<feature type="domain" description="Nitrile hydratase alpha/Thiocyanate hydrolase gamma" evidence="10">
    <location>
        <begin position="230"/>
        <end position="401"/>
    </location>
</feature>
<evidence type="ECO:0000256" key="1">
    <source>
        <dbReference type="ARBA" id="ARBA00004229"/>
    </source>
</evidence>
<evidence type="ECO:0000259" key="9">
    <source>
        <dbReference type="Pfam" id="PF02211"/>
    </source>
</evidence>
<evidence type="ECO:0000259" key="10">
    <source>
        <dbReference type="Pfam" id="PF02979"/>
    </source>
</evidence>
<evidence type="ECO:0000256" key="2">
    <source>
        <dbReference type="ARBA" id="ARBA00013079"/>
    </source>
</evidence>
<dbReference type="Gene3D" id="1.10.472.20">
    <property type="entry name" value="Nitrile hydratase, beta subunit"/>
    <property type="match status" value="1"/>
</dbReference>
<dbReference type="Gene3D" id="3.90.330.10">
    <property type="entry name" value="Nitrile hydratase alpha /Thiocyanate hydrolase gamma"/>
    <property type="match status" value="1"/>
</dbReference>
<dbReference type="AlphaFoldDB" id="A0AAW1QVV2"/>
<dbReference type="Pfam" id="PF02979">
    <property type="entry name" value="NHase_alpha"/>
    <property type="match status" value="1"/>
</dbReference>
<keyword evidence="5" id="KW-0479">Metal-binding</keyword>